<sequence>MHARRYFLLVLISVIKGEHLLPLATRRGFFWGIFANSPQIRRRECCSSSSPQISQVATPRDLCDLRESRRCCSGTIYATVVQYDYAALFFRPLFLVVDWW</sequence>
<dbReference type="EMBL" id="JACXVP010000009">
    <property type="protein sequence ID" value="KAG5587297.1"/>
    <property type="molecule type" value="Genomic_DNA"/>
</dbReference>
<evidence type="ECO:0000256" key="1">
    <source>
        <dbReference type="SAM" id="SignalP"/>
    </source>
</evidence>
<dbReference type="Proteomes" id="UP000824120">
    <property type="component" value="Chromosome 9"/>
</dbReference>
<evidence type="ECO:0000313" key="2">
    <source>
        <dbReference type="EMBL" id="KAG5587297.1"/>
    </source>
</evidence>
<reference evidence="2 3" key="1">
    <citation type="submission" date="2020-09" db="EMBL/GenBank/DDBJ databases">
        <title>De no assembly of potato wild relative species, Solanum commersonii.</title>
        <authorList>
            <person name="Cho K."/>
        </authorList>
    </citation>
    <scope>NUCLEOTIDE SEQUENCE [LARGE SCALE GENOMIC DNA]</scope>
    <source>
        <strain evidence="2">LZ3.2</strain>
        <tissue evidence="2">Leaf</tissue>
    </source>
</reference>
<feature type="chain" id="PRO_5039903036" description="Secreted protein" evidence="1">
    <location>
        <begin position="18"/>
        <end position="100"/>
    </location>
</feature>
<keyword evidence="3" id="KW-1185">Reference proteome</keyword>
<feature type="signal peptide" evidence="1">
    <location>
        <begin position="1"/>
        <end position="17"/>
    </location>
</feature>
<proteinExistence type="predicted"/>
<comment type="caution">
    <text evidence="2">The sequence shown here is derived from an EMBL/GenBank/DDBJ whole genome shotgun (WGS) entry which is preliminary data.</text>
</comment>
<dbReference type="AlphaFoldDB" id="A0A9J5XFZ6"/>
<evidence type="ECO:0008006" key="4">
    <source>
        <dbReference type="Google" id="ProtNLM"/>
    </source>
</evidence>
<organism evidence="2 3">
    <name type="scientific">Solanum commersonii</name>
    <name type="common">Commerson's wild potato</name>
    <name type="synonym">Commerson's nightshade</name>
    <dbReference type="NCBI Taxonomy" id="4109"/>
    <lineage>
        <taxon>Eukaryota</taxon>
        <taxon>Viridiplantae</taxon>
        <taxon>Streptophyta</taxon>
        <taxon>Embryophyta</taxon>
        <taxon>Tracheophyta</taxon>
        <taxon>Spermatophyta</taxon>
        <taxon>Magnoliopsida</taxon>
        <taxon>eudicotyledons</taxon>
        <taxon>Gunneridae</taxon>
        <taxon>Pentapetalae</taxon>
        <taxon>asterids</taxon>
        <taxon>lamiids</taxon>
        <taxon>Solanales</taxon>
        <taxon>Solanaceae</taxon>
        <taxon>Solanoideae</taxon>
        <taxon>Solaneae</taxon>
        <taxon>Solanum</taxon>
    </lineage>
</organism>
<evidence type="ECO:0000313" key="3">
    <source>
        <dbReference type="Proteomes" id="UP000824120"/>
    </source>
</evidence>
<gene>
    <name evidence="2" type="ORF">H5410_047731</name>
</gene>
<protein>
    <recommendedName>
        <fullName evidence="4">Secreted protein</fullName>
    </recommendedName>
</protein>
<name>A0A9J5XFZ6_SOLCO</name>
<accession>A0A9J5XFZ6</accession>
<keyword evidence="1" id="KW-0732">Signal</keyword>